<dbReference type="InterPro" id="IPR003118">
    <property type="entry name" value="Pointed_dom"/>
</dbReference>
<dbReference type="Pfam" id="PF02198">
    <property type="entry name" value="SAM_PNT"/>
    <property type="match status" value="1"/>
</dbReference>
<reference evidence="2" key="1">
    <citation type="journal article" date="2023" name="G3 (Bethesda)">
        <title>Whole genome assembly and annotation of the endangered Caribbean coral Acropora cervicornis.</title>
        <authorList>
            <person name="Selwyn J.D."/>
            <person name="Vollmer S.V."/>
        </authorList>
    </citation>
    <scope>NUCLEOTIDE SEQUENCE</scope>
    <source>
        <strain evidence="2">K2</strain>
    </source>
</reference>
<organism evidence="2 3">
    <name type="scientific">Acropora cervicornis</name>
    <name type="common">Staghorn coral</name>
    <dbReference type="NCBI Taxonomy" id="6130"/>
    <lineage>
        <taxon>Eukaryota</taxon>
        <taxon>Metazoa</taxon>
        <taxon>Cnidaria</taxon>
        <taxon>Anthozoa</taxon>
        <taxon>Hexacorallia</taxon>
        <taxon>Scleractinia</taxon>
        <taxon>Astrocoeniina</taxon>
        <taxon>Acroporidae</taxon>
        <taxon>Acropora</taxon>
    </lineage>
</organism>
<dbReference type="GO" id="GO:0043565">
    <property type="term" value="F:sequence-specific DNA binding"/>
    <property type="evidence" value="ECO:0007669"/>
    <property type="project" value="InterPro"/>
</dbReference>
<evidence type="ECO:0000259" key="1">
    <source>
        <dbReference type="PROSITE" id="PS51433"/>
    </source>
</evidence>
<dbReference type="Proteomes" id="UP001249851">
    <property type="component" value="Unassembled WGS sequence"/>
</dbReference>
<sequence>MVYGICVNPKAVFFKLQTTLDTPIQPSSIGLFHRFAYASLFFEMVQVKFCFCFNALRRRKNVNPPTHYSLDEKTSRTFSDFELGEAAKMNFEETPVWSFDFLGNSMLSSNELQVPTETDISQVVPDLTAGVTSSDVDMEATLGRGLLNSFNSDYSHEEDHQREKRSSLSSWKSCSSITSGYFSDDNETRSPVFLLEDDHTLSPDRTLLDLDNVSPNEEDAGSDWMTCSPFTWTKAQVQSWLRWAWQHYNIPGEYDPQKLDLTGPELCVFTLEELKSRSEHGGLLYEAFTALDISPWKWISTFYEGAGDLSSDLDLDNLLAVQEFCGLPNRDPIGELNVNNPLSSGGWYSAATRMHKQLVSND</sequence>
<dbReference type="SUPFAM" id="SSF47769">
    <property type="entry name" value="SAM/Pointed domain"/>
    <property type="match status" value="1"/>
</dbReference>
<feature type="domain" description="PNT" evidence="1">
    <location>
        <begin position="211"/>
        <end position="295"/>
    </location>
</feature>
<dbReference type="PROSITE" id="PS51433">
    <property type="entry name" value="PNT"/>
    <property type="match status" value="1"/>
</dbReference>
<dbReference type="AlphaFoldDB" id="A0AAD9V9H4"/>
<accession>A0AAD9V9H4</accession>
<evidence type="ECO:0000313" key="2">
    <source>
        <dbReference type="EMBL" id="KAK2565745.1"/>
    </source>
</evidence>
<keyword evidence="3" id="KW-1185">Reference proteome</keyword>
<name>A0AAD9V9H4_ACRCE</name>
<evidence type="ECO:0000313" key="3">
    <source>
        <dbReference type="Proteomes" id="UP001249851"/>
    </source>
</evidence>
<protein>
    <recommendedName>
        <fullName evidence="1">PNT domain-containing protein</fullName>
    </recommendedName>
</protein>
<comment type="caution">
    <text evidence="2">The sequence shown here is derived from an EMBL/GenBank/DDBJ whole genome shotgun (WGS) entry which is preliminary data.</text>
</comment>
<dbReference type="EMBL" id="JARQWQ010000019">
    <property type="protein sequence ID" value="KAK2565745.1"/>
    <property type="molecule type" value="Genomic_DNA"/>
</dbReference>
<reference evidence="2" key="2">
    <citation type="journal article" date="2023" name="Science">
        <title>Genomic signatures of disease resistance in endangered staghorn corals.</title>
        <authorList>
            <person name="Vollmer S.V."/>
            <person name="Selwyn J.D."/>
            <person name="Despard B.A."/>
            <person name="Roesel C.L."/>
        </authorList>
    </citation>
    <scope>NUCLEOTIDE SEQUENCE</scope>
    <source>
        <strain evidence="2">K2</strain>
    </source>
</reference>
<gene>
    <name evidence="2" type="ORF">P5673_010923</name>
</gene>
<dbReference type="InterPro" id="IPR013761">
    <property type="entry name" value="SAM/pointed_sf"/>
</dbReference>
<proteinExistence type="predicted"/>
<dbReference type="Gene3D" id="1.10.150.50">
    <property type="entry name" value="Transcription Factor, Ets-1"/>
    <property type="match status" value="1"/>
</dbReference>